<dbReference type="Gene3D" id="2.40.270.10">
    <property type="entry name" value="DNA-directed RNA polymerase, subunit 2, domain 6"/>
    <property type="match status" value="1"/>
</dbReference>
<keyword evidence="5" id="KW-0804">Transcription</keyword>
<evidence type="ECO:0000256" key="3">
    <source>
        <dbReference type="ARBA" id="ARBA00022679"/>
    </source>
</evidence>
<accession>A0A9W4WHS7</accession>
<gene>
    <name evidence="7" type="ORF">CGXH109_LOCUS85308</name>
</gene>
<dbReference type="Proteomes" id="UP001152533">
    <property type="component" value="Unassembled WGS sequence"/>
</dbReference>
<evidence type="ECO:0000256" key="5">
    <source>
        <dbReference type="ARBA" id="ARBA00023163"/>
    </source>
</evidence>
<dbReference type="AlphaFoldDB" id="A0A9W4WHS7"/>
<evidence type="ECO:0000256" key="6">
    <source>
        <dbReference type="SAM" id="MobiDB-lite"/>
    </source>
</evidence>
<evidence type="ECO:0000256" key="1">
    <source>
        <dbReference type="ARBA" id="ARBA00012418"/>
    </source>
</evidence>
<evidence type="ECO:0000256" key="4">
    <source>
        <dbReference type="ARBA" id="ARBA00022695"/>
    </source>
</evidence>
<proteinExistence type="predicted"/>
<evidence type="ECO:0000313" key="8">
    <source>
        <dbReference type="Proteomes" id="UP001152533"/>
    </source>
</evidence>
<sequence length="328" mass="36495">MSQLDSSDTVADYLPGENVMVLYLNDEISYEDSIYVSPRYVDNRGFSTVSLCKYSLPHADHIPEIGSRTCRKICAWWKSPYQADCLHTEEWSMRKDRRAVYSLGRAPSGAFVSKSRTPNGEWVAGKGVVTVCKYEDIPQAVTADGSVVVPDMVVTMSSIVCRQTNGQLYETHRSLDSVKSGTTSVVSAGETANLDEQVTDDDISTVWSLREFGEEDDEAQQRKHSVSSAGPRAMFTSPSEMCEDPMEYSFSQDERRVPICQARGNFHMPTRPQTPHDSYRQHSADAAASTTRLFTPGVVPAPFPARVLRTNAPAQARDFSFNGHNLRQ</sequence>
<name>A0A9W4WHS7_9PEZI</name>
<evidence type="ECO:0000256" key="2">
    <source>
        <dbReference type="ARBA" id="ARBA00022478"/>
    </source>
</evidence>
<evidence type="ECO:0000313" key="7">
    <source>
        <dbReference type="EMBL" id="CAI0649395.1"/>
    </source>
</evidence>
<feature type="region of interest" description="Disordered" evidence="6">
    <location>
        <begin position="213"/>
        <end position="240"/>
    </location>
</feature>
<dbReference type="GO" id="GO:0003677">
    <property type="term" value="F:DNA binding"/>
    <property type="evidence" value="ECO:0007669"/>
    <property type="project" value="InterPro"/>
</dbReference>
<dbReference type="EMBL" id="CAMGZC010000691">
    <property type="protein sequence ID" value="CAI0649395.1"/>
    <property type="molecule type" value="Genomic_DNA"/>
</dbReference>
<reference evidence="7" key="1">
    <citation type="submission" date="2022-08" db="EMBL/GenBank/DDBJ databases">
        <authorList>
            <person name="Giroux E."/>
            <person name="Giroux E."/>
        </authorList>
    </citation>
    <scope>NUCLEOTIDE SEQUENCE</scope>
    <source>
        <strain evidence="7">H1091258</strain>
    </source>
</reference>
<dbReference type="GO" id="GO:0003899">
    <property type="term" value="F:DNA-directed RNA polymerase activity"/>
    <property type="evidence" value="ECO:0007669"/>
    <property type="project" value="UniProtKB-EC"/>
</dbReference>
<keyword evidence="4" id="KW-0548">Nucleotidyltransferase</keyword>
<keyword evidence="3" id="KW-0808">Transferase</keyword>
<dbReference type="GO" id="GO:0000428">
    <property type="term" value="C:DNA-directed RNA polymerase complex"/>
    <property type="evidence" value="ECO:0007669"/>
    <property type="project" value="UniProtKB-KW"/>
</dbReference>
<organism evidence="7 8">
    <name type="scientific">Colletotrichum noveboracense</name>
    <dbReference type="NCBI Taxonomy" id="2664923"/>
    <lineage>
        <taxon>Eukaryota</taxon>
        <taxon>Fungi</taxon>
        <taxon>Dikarya</taxon>
        <taxon>Ascomycota</taxon>
        <taxon>Pezizomycotina</taxon>
        <taxon>Sordariomycetes</taxon>
        <taxon>Hypocreomycetidae</taxon>
        <taxon>Glomerellales</taxon>
        <taxon>Glomerellaceae</taxon>
        <taxon>Colletotrichum</taxon>
        <taxon>Colletotrichum gloeosporioides species complex</taxon>
    </lineage>
</organism>
<dbReference type="GO" id="GO:0006351">
    <property type="term" value="P:DNA-templated transcription"/>
    <property type="evidence" value="ECO:0007669"/>
    <property type="project" value="InterPro"/>
</dbReference>
<comment type="caution">
    <text evidence="7">The sequence shown here is derived from an EMBL/GenBank/DDBJ whole genome shotgun (WGS) entry which is preliminary data.</text>
</comment>
<keyword evidence="8" id="KW-1185">Reference proteome</keyword>
<dbReference type="EC" id="2.7.7.6" evidence="1"/>
<keyword evidence="2" id="KW-0240">DNA-directed RNA polymerase</keyword>
<dbReference type="InterPro" id="IPR037033">
    <property type="entry name" value="DNA-dir_RNAP_su2_hyb_sf"/>
</dbReference>
<protein>
    <recommendedName>
        <fullName evidence="1">DNA-directed RNA polymerase</fullName>
        <ecNumber evidence="1">2.7.7.6</ecNumber>
    </recommendedName>
</protein>